<feature type="repeat" description="WD" evidence="3">
    <location>
        <begin position="906"/>
        <end position="947"/>
    </location>
</feature>
<dbReference type="SUPFAM" id="SSF50978">
    <property type="entry name" value="WD40 repeat-like"/>
    <property type="match status" value="1"/>
</dbReference>
<evidence type="ECO:0000313" key="7">
    <source>
        <dbReference type="EMBL" id="EHA20628.1"/>
    </source>
</evidence>
<dbReference type="STRING" id="380704.G3Y920"/>
<comment type="caution">
    <text evidence="7">The sequence shown here is derived from an EMBL/GenBank/DDBJ whole genome shotgun (WGS) entry which is preliminary data.</text>
</comment>
<evidence type="ECO:0000259" key="6">
    <source>
        <dbReference type="Pfam" id="PF24883"/>
    </source>
</evidence>
<dbReference type="InterPro" id="IPR031359">
    <property type="entry name" value="NACHT_N"/>
</dbReference>
<feature type="region of interest" description="Disordered" evidence="4">
    <location>
        <begin position="1"/>
        <end position="39"/>
    </location>
</feature>
<evidence type="ECO:0000256" key="3">
    <source>
        <dbReference type="PROSITE-ProRule" id="PRU00221"/>
    </source>
</evidence>
<dbReference type="Pfam" id="PF00400">
    <property type="entry name" value="WD40"/>
    <property type="match status" value="2"/>
</dbReference>
<dbReference type="Pfam" id="PF17100">
    <property type="entry name" value="NACHT_N"/>
    <property type="match status" value="1"/>
</dbReference>
<dbReference type="PROSITE" id="PS00678">
    <property type="entry name" value="WD_REPEATS_1"/>
    <property type="match status" value="2"/>
</dbReference>
<dbReference type="SUPFAM" id="SSF52540">
    <property type="entry name" value="P-loop containing nucleoside triphosphate hydrolases"/>
    <property type="match status" value="1"/>
</dbReference>
<evidence type="ECO:0000256" key="4">
    <source>
        <dbReference type="SAM" id="MobiDB-lite"/>
    </source>
</evidence>
<feature type="domain" description="NWD NACHT-NTPase N-terminal" evidence="5">
    <location>
        <begin position="38"/>
        <end position="157"/>
    </location>
</feature>
<dbReference type="EMBL" id="ACJE01000016">
    <property type="protein sequence ID" value="EHA20628.1"/>
    <property type="molecule type" value="Genomic_DNA"/>
</dbReference>
<dbReference type="HOGENOM" id="CLU_000288_6_16_1"/>
<name>G3Y920_ASPNA</name>
<keyword evidence="1 3" id="KW-0853">WD repeat</keyword>
<dbReference type="Proteomes" id="UP000009038">
    <property type="component" value="Unassembled WGS sequence"/>
</dbReference>
<feature type="compositionally biased region" description="Polar residues" evidence="4">
    <location>
        <begin position="19"/>
        <end position="28"/>
    </location>
</feature>
<dbReference type="PROSITE" id="PS50294">
    <property type="entry name" value="WD_REPEATS_REGION"/>
    <property type="match status" value="2"/>
</dbReference>
<evidence type="ECO:0000259" key="5">
    <source>
        <dbReference type="Pfam" id="PF17100"/>
    </source>
</evidence>
<protein>
    <submittedName>
        <fullName evidence="7">Uncharacterized protein</fullName>
    </submittedName>
</protein>
<dbReference type="SMART" id="SM00320">
    <property type="entry name" value="WD40"/>
    <property type="match status" value="4"/>
</dbReference>
<dbReference type="OrthoDB" id="674604at2759"/>
<dbReference type="Pfam" id="PF24883">
    <property type="entry name" value="NPHP3_N"/>
    <property type="match status" value="1"/>
</dbReference>
<dbReference type="InterPro" id="IPR036322">
    <property type="entry name" value="WD40_repeat_dom_sf"/>
</dbReference>
<evidence type="ECO:0000256" key="1">
    <source>
        <dbReference type="ARBA" id="ARBA00022574"/>
    </source>
</evidence>
<dbReference type="InterPro" id="IPR056884">
    <property type="entry name" value="NPHP3-like_N"/>
</dbReference>
<dbReference type="Gene3D" id="2.130.10.10">
    <property type="entry name" value="YVTN repeat-like/Quinoprotein amine dehydrogenase"/>
    <property type="match status" value="1"/>
</dbReference>
<dbReference type="Gene3D" id="3.40.50.300">
    <property type="entry name" value="P-loop containing nucleotide triphosphate hydrolases"/>
    <property type="match status" value="1"/>
</dbReference>
<sequence>PVAQPKSQTDALPAEDNQVPLSSETTLPQRDGKARRRNLWQEAYDTLDEKQRQYMKPVREHEQSSDNHENADTNHVYKTLDEVIQTVKAQYQIRMSKREDSKLRDAANKILTATLSCKDIISAIVALDPTGHASSAWTVVSLGLTMTQNYRDQQMAWFQSSAILTDILARYAVMEKLYRDDGSELNDKIEDAILRVYIAAMTIYRSNTGKRLMQSVVALANLPLTDIESSIATEEEHLGKWLQMHQEMQRKQEANSILLGIDRLLDDVRNVAQKIELDKLPIAEGAHFDSHMDENQVECLKNPRVELLDGIMDWVDDTQGKTIFWLRGVAGTGKSTISRTVARKLQERELLGASFFFKRGEGDRGNASRFITTIAKQFMIALPQLRKEIATAMEDDLIVSKSLKEQFDHLLLKPLLEMKMSNGQRLPIVIVVDALDECEERSIETIIQLLPRLQESEAIYLKVFVTSRPEHPILEGFEQIEGEHKDVALHEIERCTVERDMAVFFEDRLSRIRKKRKLEDTWPGEIKTQALVDMAMPLFIFAATVCRLLEDYRWDPDDSLNNIMKRQYNNSQLDKTYLPVLDRLLGGQDQQAQSELVKQFQQVVGIIVVLESPLSIASLSNLINMKENLIRIRLDSLHSVLNIPSDNNKPVRMFHLSFREFLLHPATRETTKLSVDGQSTHRDLAYKCITVMMDPRHGLRQNICGLPGHGTSRDDIGAERIERYFPAELRYATRYWVHHLTQGALNISDQDGVHEFLETHFLHWLEAMSILAHLPETIGSVNMLLSIRSHANRISRFLYDAKRFTLKNISIAKEFPLQLYSSALLFAPEKCTIRNTFFHCVPPYFSQLPRVPEYWGAELQTVETGSDMVESLEFSPDGRMFLTLGEMRNDKVTLWDTARLEKMHALGGHPDGVTVVRPSPTGSFLASGSSDTTVRVWDIFTGTVQRVLQGHSNAITNISISPNGHLLAASSEDGLIKIWDVSNGDLQHTLSSDNSGGMVCMLFSPDGNLFLAISRHKTRLWDVVTGLCKWTVEQKTLGAKKTDRYSWLLDTNRKEYKIHHEAQGYIIPLNDDWIRLGEDKILWLPPEYRGINGNISTRVGNTYIVGCETGDVIFIGLRSPSED</sequence>
<dbReference type="AlphaFoldDB" id="G3Y920"/>
<accession>G3Y920</accession>
<feature type="domain" description="Nephrocystin 3-like N-terminal" evidence="6">
    <location>
        <begin position="312"/>
        <end position="468"/>
    </location>
</feature>
<keyword evidence="2" id="KW-0677">Repeat</keyword>
<feature type="repeat" description="WD" evidence="3">
    <location>
        <begin position="948"/>
        <end position="989"/>
    </location>
</feature>
<dbReference type="PANTHER" id="PTHR10039">
    <property type="entry name" value="AMELOGENIN"/>
    <property type="match status" value="1"/>
</dbReference>
<reference evidence="7 8" key="1">
    <citation type="journal article" date="2011" name="Genome Res.">
        <title>Comparative genomics of citric-acid-producing Aspergillus niger ATCC 1015 versus enzyme-producing CBS 513.88.</title>
        <authorList>
            <person name="Andersen M.R."/>
            <person name="Salazar M.P."/>
            <person name="Schaap P.J."/>
            <person name="van de Vondervoort P.J."/>
            <person name="Culley D."/>
            <person name="Thykaer J."/>
            <person name="Frisvad J.C."/>
            <person name="Nielsen K.F."/>
            <person name="Albang R."/>
            <person name="Albermann K."/>
            <person name="Berka R.M."/>
            <person name="Braus G.H."/>
            <person name="Braus-Stromeyer S.A."/>
            <person name="Corrochano L.M."/>
            <person name="Dai Z."/>
            <person name="van Dijck P.W."/>
            <person name="Hofmann G."/>
            <person name="Lasure L.L."/>
            <person name="Magnuson J.K."/>
            <person name="Menke H."/>
            <person name="Meijer M."/>
            <person name="Meijer S.L."/>
            <person name="Nielsen J.B."/>
            <person name="Nielsen M.L."/>
            <person name="van Ooyen A.J."/>
            <person name="Pel H.J."/>
            <person name="Poulsen L."/>
            <person name="Samson R.A."/>
            <person name="Stam H."/>
            <person name="Tsang A."/>
            <person name="van den Brink J.M."/>
            <person name="Atkins A."/>
            <person name="Aerts A."/>
            <person name="Shapiro H."/>
            <person name="Pangilinan J."/>
            <person name="Salamov A."/>
            <person name="Lou Y."/>
            <person name="Lindquist E."/>
            <person name="Lucas S."/>
            <person name="Grimwood J."/>
            <person name="Grigoriev I.V."/>
            <person name="Kubicek C.P."/>
            <person name="Martinez D."/>
            <person name="van Peij N.N."/>
            <person name="Roubos J.A."/>
            <person name="Nielsen J."/>
            <person name="Baker S.E."/>
        </authorList>
    </citation>
    <scope>NUCLEOTIDE SEQUENCE [LARGE SCALE GENOMIC DNA]</scope>
    <source>
        <strain evidence="8">ATCC 1015 / CBS 113.46 / FGSC A1144 / LSHB Ac4 / NCTC 3858a / NRRL 328 / USDA 3528.7</strain>
    </source>
</reference>
<evidence type="ECO:0000313" key="8">
    <source>
        <dbReference type="Proteomes" id="UP000009038"/>
    </source>
</evidence>
<feature type="compositionally biased region" description="Polar residues" evidence="4">
    <location>
        <begin position="1"/>
        <end position="10"/>
    </location>
</feature>
<dbReference type="InterPro" id="IPR027417">
    <property type="entry name" value="P-loop_NTPase"/>
</dbReference>
<dbReference type="PANTHER" id="PTHR10039:SF17">
    <property type="entry name" value="FUNGAL STAND N-TERMINAL GOODBYE DOMAIN-CONTAINING PROTEIN-RELATED"/>
    <property type="match status" value="1"/>
</dbReference>
<gene>
    <name evidence="7" type="ORF">ASPNIDRAFT_118995</name>
</gene>
<evidence type="ECO:0000256" key="2">
    <source>
        <dbReference type="ARBA" id="ARBA00022737"/>
    </source>
</evidence>
<organism evidence="7 8">
    <name type="scientific">Aspergillus niger (strain ATCC 1015 / CBS 113.46 / FGSC A1144 / LSHB Ac4 / NCTC 3858a / NRRL 328 / USDA 3528.7)</name>
    <dbReference type="NCBI Taxonomy" id="380704"/>
    <lineage>
        <taxon>Eukaryota</taxon>
        <taxon>Fungi</taxon>
        <taxon>Dikarya</taxon>
        <taxon>Ascomycota</taxon>
        <taxon>Pezizomycotina</taxon>
        <taxon>Eurotiomycetes</taxon>
        <taxon>Eurotiomycetidae</taxon>
        <taxon>Eurotiales</taxon>
        <taxon>Aspergillaceae</taxon>
        <taxon>Aspergillus</taxon>
        <taxon>Aspergillus subgen. Circumdati</taxon>
    </lineage>
</organism>
<dbReference type="InterPro" id="IPR015943">
    <property type="entry name" value="WD40/YVTN_repeat-like_dom_sf"/>
</dbReference>
<dbReference type="CDD" id="cd00200">
    <property type="entry name" value="WD40"/>
    <property type="match status" value="1"/>
</dbReference>
<proteinExistence type="predicted"/>
<dbReference type="InterPro" id="IPR001680">
    <property type="entry name" value="WD40_rpt"/>
</dbReference>
<dbReference type="InterPro" id="IPR019775">
    <property type="entry name" value="WD40_repeat_CS"/>
</dbReference>
<feature type="non-terminal residue" evidence="7">
    <location>
        <position position="1"/>
    </location>
</feature>
<dbReference type="PROSITE" id="PS50082">
    <property type="entry name" value="WD_REPEATS_2"/>
    <property type="match status" value="2"/>
</dbReference>